<dbReference type="EC" id="2.4.2.1" evidence="7"/>
<feature type="binding site" evidence="8">
    <location>
        <position position="213"/>
    </location>
    <ligand>
        <name>phosphate</name>
        <dbReference type="ChEBI" id="CHEBI:43474"/>
    </ligand>
</feature>
<dbReference type="UniPathway" id="UPA00606"/>
<name>A0A2M7T5C4_9ACTN</name>
<feature type="binding site" evidence="8">
    <location>
        <begin position="83"/>
        <end position="85"/>
    </location>
    <ligand>
        <name>phosphate</name>
        <dbReference type="ChEBI" id="CHEBI:43474"/>
    </ligand>
</feature>
<evidence type="ECO:0000256" key="4">
    <source>
        <dbReference type="ARBA" id="ARBA00022676"/>
    </source>
</evidence>
<dbReference type="Proteomes" id="UP000230956">
    <property type="component" value="Unassembled WGS sequence"/>
</dbReference>
<comment type="pathway">
    <text evidence="2 7">Purine metabolism; purine nucleoside salvage.</text>
</comment>
<evidence type="ECO:0000256" key="3">
    <source>
        <dbReference type="ARBA" id="ARBA00006751"/>
    </source>
</evidence>
<dbReference type="CDD" id="cd09009">
    <property type="entry name" value="PNP-EcPNPII_like"/>
    <property type="match status" value="1"/>
</dbReference>
<evidence type="ECO:0000256" key="6">
    <source>
        <dbReference type="ARBA" id="ARBA00048556"/>
    </source>
</evidence>
<dbReference type="PANTHER" id="PTHR11904:SF9">
    <property type="entry name" value="PURINE NUCLEOSIDE PHOSPHORYLASE-RELATED"/>
    <property type="match status" value="1"/>
</dbReference>
<keyword evidence="5 7" id="KW-0808">Transferase</keyword>
<evidence type="ECO:0000256" key="8">
    <source>
        <dbReference type="PIRSR" id="PIRSR000477-2"/>
    </source>
</evidence>
<protein>
    <recommendedName>
        <fullName evidence="7">Purine nucleoside phosphorylase</fullName>
        <ecNumber evidence="7">2.4.2.1</ecNumber>
    </recommendedName>
    <alternativeName>
        <fullName evidence="7">Inosine-guanosine phosphorylase</fullName>
    </alternativeName>
</protein>
<dbReference type="InterPro" id="IPR011268">
    <property type="entry name" value="Purine_phosphorylase"/>
</dbReference>
<dbReference type="SUPFAM" id="SSF53167">
    <property type="entry name" value="Purine and uridine phosphorylases"/>
    <property type="match status" value="1"/>
</dbReference>
<evidence type="ECO:0000259" key="9">
    <source>
        <dbReference type="Pfam" id="PF01048"/>
    </source>
</evidence>
<feature type="binding site" evidence="8">
    <location>
        <position position="63"/>
    </location>
    <ligand>
        <name>phosphate</name>
        <dbReference type="ChEBI" id="CHEBI:43474"/>
    </ligand>
</feature>
<evidence type="ECO:0000313" key="10">
    <source>
        <dbReference type="EMBL" id="PIZ35347.1"/>
    </source>
</evidence>
<dbReference type="AlphaFoldDB" id="A0A2M7T5C4"/>
<dbReference type="PIRSF" id="PIRSF000477">
    <property type="entry name" value="PurNPase"/>
    <property type="match status" value="1"/>
</dbReference>
<dbReference type="InterPro" id="IPR011270">
    <property type="entry name" value="Pur_Nuc_Pase_Ino/Guo-sp"/>
</dbReference>
<evidence type="ECO:0000313" key="11">
    <source>
        <dbReference type="Proteomes" id="UP000230956"/>
    </source>
</evidence>
<dbReference type="InterPro" id="IPR000845">
    <property type="entry name" value="Nucleoside_phosphorylase_d"/>
</dbReference>
<evidence type="ECO:0000256" key="5">
    <source>
        <dbReference type="ARBA" id="ARBA00022679"/>
    </source>
</evidence>
<evidence type="ECO:0000256" key="7">
    <source>
        <dbReference type="PIRNR" id="PIRNR000477"/>
    </source>
</evidence>
<dbReference type="NCBIfam" id="TIGR01700">
    <property type="entry name" value="PNPH"/>
    <property type="match status" value="1"/>
</dbReference>
<feature type="binding site" evidence="8">
    <location>
        <position position="32"/>
    </location>
    <ligand>
        <name>phosphate</name>
        <dbReference type="ChEBI" id="CHEBI:43474"/>
    </ligand>
</feature>
<dbReference type="RefSeq" id="WP_353745368.1">
    <property type="nucleotide sequence ID" value="NZ_PFKS01000245.1"/>
</dbReference>
<reference evidence="11" key="1">
    <citation type="submission" date="2017-09" db="EMBL/GenBank/DDBJ databases">
        <title>Depth-based differentiation of microbial function through sediment-hosted aquifers and enrichment of novel symbionts in the deep terrestrial subsurface.</title>
        <authorList>
            <person name="Probst A.J."/>
            <person name="Ladd B."/>
            <person name="Jarett J.K."/>
            <person name="Geller-Mcgrath D.E."/>
            <person name="Sieber C.M.K."/>
            <person name="Emerson J.B."/>
            <person name="Anantharaman K."/>
            <person name="Thomas B.C."/>
            <person name="Malmstrom R."/>
            <person name="Stieglmeier M."/>
            <person name="Klingl A."/>
            <person name="Woyke T."/>
            <person name="Ryan C.M."/>
            <person name="Banfield J.F."/>
        </authorList>
    </citation>
    <scope>NUCLEOTIDE SEQUENCE [LARGE SCALE GENOMIC DNA]</scope>
</reference>
<comment type="function">
    <text evidence="1">The purine nucleoside phosphorylases catalyze the phosphorolytic breakdown of the N-glycosidic bond in the beta-(deoxy)ribonucleoside molecules, with the formation of the corresponding free purine bases and pentose-1-phosphate. Cleaves guanosine, inosine, 2'-deoxyguanosine and 2'-deoxyinosine.</text>
</comment>
<sequence length="271" mass="29246">MIEQVRQNLKDALRYINDRITGTVDVGIILGSGLGSLVDAVENPKVFPYKEIPHFPKSTTEGHPGNLVIGKLAGKRVAIMQGRFHYYEGYTSSGVAFPIRVLKGLGAHAVIITCAAGGLRTDLKAGDIMAITDYVNLMGANPLIGPNDEQFGPRFVDMSEAFDKGLLATVEDAARQEGVDLKEGVYVAVLGPSYETPAEITFMRTIGDAVGMSMVPEVIAARHLGMKVLGMAAITNTPQAERKLSHEEVLIEAQRCSEKLIKLILRVLEGV</sequence>
<feature type="domain" description="Nucleoside phosphorylase" evidence="9">
    <location>
        <begin position="26"/>
        <end position="269"/>
    </location>
</feature>
<feature type="binding site" evidence="8">
    <location>
        <position position="236"/>
    </location>
    <ligand>
        <name>a purine D-ribonucleoside</name>
        <dbReference type="ChEBI" id="CHEBI:142355"/>
    </ligand>
</feature>
<proteinExistence type="inferred from homology"/>
<evidence type="ECO:0000256" key="1">
    <source>
        <dbReference type="ARBA" id="ARBA00002678"/>
    </source>
</evidence>
<dbReference type="PANTHER" id="PTHR11904">
    <property type="entry name" value="METHYLTHIOADENOSINE/PURINE NUCLEOSIDE PHOSPHORYLASE"/>
    <property type="match status" value="1"/>
</dbReference>
<evidence type="ECO:0000256" key="2">
    <source>
        <dbReference type="ARBA" id="ARBA00005058"/>
    </source>
</evidence>
<comment type="similarity">
    <text evidence="3 7">Belongs to the PNP/MTAP phosphorylase family.</text>
</comment>
<organism evidence="10 11">
    <name type="scientific">Candidatus Aquicultor secundus</name>
    <dbReference type="NCBI Taxonomy" id="1973895"/>
    <lineage>
        <taxon>Bacteria</taxon>
        <taxon>Bacillati</taxon>
        <taxon>Actinomycetota</taxon>
        <taxon>Candidatus Aquicultoria</taxon>
        <taxon>Candidatus Aquicultorales</taxon>
        <taxon>Candidatus Aquicultoraceae</taxon>
        <taxon>Candidatus Aquicultor</taxon>
    </lineage>
</organism>
<feature type="binding site" evidence="8">
    <location>
        <position position="115"/>
    </location>
    <ligand>
        <name>phosphate</name>
        <dbReference type="ChEBI" id="CHEBI:43474"/>
    </ligand>
</feature>
<dbReference type="Gene3D" id="3.40.50.1580">
    <property type="entry name" value="Nucleoside phosphorylase domain"/>
    <property type="match status" value="1"/>
</dbReference>
<dbReference type="InterPro" id="IPR035994">
    <property type="entry name" value="Nucleoside_phosphorylase_sf"/>
</dbReference>
<gene>
    <name evidence="10" type="ORF">COY37_10560</name>
</gene>
<keyword evidence="4 7" id="KW-0328">Glycosyltransferase</keyword>
<comment type="caution">
    <text evidence="10">The sequence shown here is derived from an EMBL/GenBank/DDBJ whole genome shotgun (WGS) entry which is preliminary data.</text>
</comment>
<dbReference type="Pfam" id="PF01048">
    <property type="entry name" value="PNP_UDP_1"/>
    <property type="match status" value="1"/>
</dbReference>
<feature type="binding site" evidence="8">
    <location>
        <position position="195"/>
    </location>
    <ligand>
        <name>a purine D-ribonucleoside</name>
        <dbReference type="ChEBI" id="CHEBI:142355"/>
    </ligand>
</feature>
<dbReference type="EMBL" id="PFNG01000245">
    <property type="protein sequence ID" value="PIZ35347.1"/>
    <property type="molecule type" value="Genomic_DNA"/>
</dbReference>
<comment type="catalytic activity">
    <reaction evidence="6">
        <text>a purine 2'-deoxy-D-ribonucleoside + phosphate = a purine nucleobase + 2-deoxy-alpha-D-ribose 1-phosphate</text>
        <dbReference type="Rhea" id="RHEA:36431"/>
        <dbReference type="ChEBI" id="CHEBI:26386"/>
        <dbReference type="ChEBI" id="CHEBI:43474"/>
        <dbReference type="ChEBI" id="CHEBI:57259"/>
        <dbReference type="ChEBI" id="CHEBI:142361"/>
        <dbReference type="EC" id="2.4.2.1"/>
    </reaction>
</comment>
<dbReference type="NCBIfam" id="NF006054">
    <property type="entry name" value="PRK08202.1"/>
    <property type="match status" value="1"/>
</dbReference>
<dbReference type="GO" id="GO:0004731">
    <property type="term" value="F:purine-nucleoside phosphorylase activity"/>
    <property type="evidence" value="ECO:0007669"/>
    <property type="project" value="UniProtKB-EC"/>
</dbReference>
<dbReference type="GO" id="GO:0005737">
    <property type="term" value="C:cytoplasm"/>
    <property type="evidence" value="ECO:0007669"/>
    <property type="project" value="TreeGrafter"/>
</dbReference>
<dbReference type="NCBIfam" id="TIGR01697">
    <property type="entry name" value="PNPH-PUNA-XAPA"/>
    <property type="match status" value="1"/>
</dbReference>
<dbReference type="GO" id="GO:0009116">
    <property type="term" value="P:nucleoside metabolic process"/>
    <property type="evidence" value="ECO:0007669"/>
    <property type="project" value="InterPro"/>
</dbReference>
<accession>A0A2M7T5C4</accession>